<evidence type="ECO:0000256" key="7">
    <source>
        <dbReference type="PROSITE-ProRule" id="PRU00175"/>
    </source>
</evidence>
<keyword evidence="8" id="KW-1133">Transmembrane helix</keyword>
<dbReference type="GO" id="GO:0008270">
    <property type="term" value="F:zinc ion binding"/>
    <property type="evidence" value="ECO:0007669"/>
    <property type="project" value="UniProtKB-KW"/>
</dbReference>
<evidence type="ECO:0000256" key="5">
    <source>
        <dbReference type="ARBA" id="ARBA00022833"/>
    </source>
</evidence>
<dbReference type="SMART" id="SM00184">
    <property type="entry name" value="RING"/>
    <property type="match status" value="1"/>
</dbReference>
<comment type="similarity">
    <text evidence="6">Belongs to the RING-type zinc finger family. ATL subfamily.</text>
</comment>
<dbReference type="InterPro" id="IPR053238">
    <property type="entry name" value="RING-H2_zinc_finger"/>
</dbReference>
<dbReference type="Gene3D" id="3.30.40.10">
    <property type="entry name" value="Zinc/RING finger domain, C3HC4 (zinc finger)"/>
    <property type="match status" value="1"/>
</dbReference>
<dbReference type="OrthoDB" id="663606at2759"/>
<evidence type="ECO:0000256" key="6">
    <source>
        <dbReference type="ARBA" id="ARBA00024209"/>
    </source>
</evidence>
<dbReference type="PANTHER" id="PTHR14155">
    <property type="entry name" value="RING FINGER DOMAIN-CONTAINING"/>
    <property type="match status" value="1"/>
</dbReference>
<dbReference type="PROSITE" id="PS50089">
    <property type="entry name" value="ZF_RING_2"/>
    <property type="match status" value="1"/>
</dbReference>
<dbReference type="GO" id="GO:0061630">
    <property type="term" value="F:ubiquitin protein ligase activity"/>
    <property type="evidence" value="ECO:0007669"/>
    <property type="project" value="UniProtKB-EC"/>
</dbReference>
<dbReference type="InterPro" id="IPR001841">
    <property type="entry name" value="Znf_RING"/>
</dbReference>
<dbReference type="AlphaFoldDB" id="A0A834ZWQ9"/>
<keyword evidence="5" id="KW-0862">Zinc</keyword>
<organism evidence="10 11">
    <name type="scientific">Digitaria exilis</name>
    <dbReference type="NCBI Taxonomy" id="1010633"/>
    <lineage>
        <taxon>Eukaryota</taxon>
        <taxon>Viridiplantae</taxon>
        <taxon>Streptophyta</taxon>
        <taxon>Embryophyta</taxon>
        <taxon>Tracheophyta</taxon>
        <taxon>Spermatophyta</taxon>
        <taxon>Magnoliopsida</taxon>
        <taxon>Liliopsida</taxon>
        <taxon>Poales</taxon>
        <taxon>Poaceae</taxon>
        <taxon>PACMAD clade</taxon>
        <taxon>Panicoideae</taxon>
        <taxon>Panicodae</taxon>
        <taxon>Paniceae</taxon>
        <taxon>Anthephorinae</taxon>
        <taxon>Digitaria</taxon>
    </lineage>
</organism>
<name>A0A834ZWQ9_9POAL</name>
<feature type="transmembrane region" description="Helical" evidence="8">
    <location>
        <begin position="87"/>
        <end position="115"/>
    </location>
</feature>
<keyword evidence="8" id="KW-0812">Transmembrane</keyword>
<protein>
    <recommendedName>
        <fullName evidence="2">RING-type E3 ubiquitin transferase</fullName>
        <ecNumber evidence="2">2.3.2.27</ecNumber>
    </recommendedName>
</protein>
<comment type="catalytic activity">
    <reaction evidence="1">
        <text>S-ubiquitinyl-[E2 ubiquitin-conjugating enzyme]-L-cysteine + [acceptor protein]-L-lysine = [E2 ubiquitin-conjugating enzyme]-L-cysteine + N(6)-ubiquitinyl-[acceptor protein]-L-lysine.</text>
        <dbReference type="EC" id="2.3.2.27"/>
    </reaction>
</comment>
<comment type="caution">
    <text evidence="10">The sequence shown here is derived from an EMBL/GenBank/DDBJ whole genome shotgun (WGS) entry which is preliminary data.</text>
</comment>
<keyword evidence="8" id="KW-0472">Membrane</keyword>
<evidence type="ECO:0000256" key="4">
    <source>
        <dbReference type="ARBA" id="ARBA00022771"/>
    </source>
</evidence>
<dbReference type="EC" id="2.3.2.27" evidence="2"/>
<evidence type="ECO:0000256" key="2">
    <source>
        <dbReference type="ARBA" id="ARBA00012483"/>
    </source>
</evidence>
<evidence type="ECO:0000256" key="1">
    <source>
        <dbReference type="ARBA" id="ARBA00000900"/>
    </source>
</evidence>
<dbReference type="Pfam" id="PF13639">
    <property type="entry name" value="zf-RING_2"/>
    <property type="match status" value="1"/>
</dbReference>
<reference evidence="10" key="1">
    <citation type="submission" date="2020-07" db="EMBL/GenBank/DDBJ databases">
        <title>Genome sequence and genetic diversity analysis of an under-domesticated orphan crop, white fonio (Digitaria exilis).</title>
        <authorList>
            <person name="Bennetzen J.L."/>
            <person name="Chen S."/>
            <person name="Ma X."/>
            <person name="Wang X."/>
            <person name="Yssel A.E.J."/>
            <person name="Chaluvadi S.R."/>
            <person name="Johnson M."/>
            <person name="Gangashetty P."/>
            <person name="Hamidou F."/>
            <person name="Sanogo M.D."/>
            <person name="Zwaenepoel A."/>
            <person name="Wallace J."/>
            <person name="Van De Peer Y."/>
            <person name="Van Deynze A."/>
        </authorList>
    </citation>
    <scope>NUCLEOTIDE SEQUENCE</scope>
    <source>
        <tissue evidence="10">Leaves</tissue>
    </source>
</reference>
<dbReference type="Proteomes" id="UP000636709">
    <property type="component" value="Unassembled WGS sequence"/>
</dbReference>
<dbReference type="InterPro" id="IPR013083">
    <property type="entry name" value="Znf_RING/FYVE/PHD"/>
</dbReference>
<evidence type="ECO:0000259" key="9">
    <source>
        <dbReference type="PROSITE" id="PS50089"/>
    </source>
</evidence>
<evidence type="ECO:0000313" key="10">
    <source>
        <dbReference type="EMBL" id="KAF8642591.1"/>
    </source>
</evidence>
<sequence>MPTATWSKSEPKMIKYVTSVDQPARTSEIVLEASCSSFSIPSAARAMACFIRVFGLAIANMLCVGGTGLLINSLVRKARMPHRTSEMVTLSLFFVFWISISACVYPVFCGLLFPWRALGRVLAPPLRAAAWLLCLPSVLRLRSSRGGPASGALPQFMVQASGGQGHGIHMLPREPPVRGGARVVAVDDIPAYEQRDAKRPDGALSECAVCLGEVESGEMVKRLPGCLHMFHQQCIDPWLRDHSTCPVCRYNVFAPMPEQVV</sequence>
<gene>
    <name evidence="10" type="ORF">HU200_067270</name>
</gene>
<feature type="transmembrane region" description="Helical" evidence="8">
    <location>
        <begin position="50"/>
        <end position="75"/>
    </location>
</feature>
<dbReference type="CDD" id="cd16461">
    <property type="entry name" value="RING-H2_EL5-like"/>
    <property type="match status" value="1"/>
</dbReference>
<keyword evidence="4 7" id="KW-0863">Zinc-finger</keyword>
<dbReference type="SUPFAM" id="SSF57850">
    <property type="entry name" value="RING/U-box"/>
    <property type="match status" value="1"/>
</dbReference>
<evidence type="ECO:0000256" key="3">
    <source>
        <dbReference type="ARBA" id="ARBA00022723"/>
    </source>
</evidence>
<proteinExistence type="inferred from homology"/>
<keyword evidence="3" id="KW-0479">Metal-binding</keyword>
<evidence type="ECO:0000313" key="11">
    <source>
        <dbReference type="Proteomes" id="UP000636709"/>
    </source>
</evidence>
<feature type="domain" description="RING-type" evidence="9">
    <location>
        <begin position="207"/>
        <end position="249"/>
    </location>
</feature>
<keyword evidence="11" id="KW-1185">Reference proteome</keyword>
<evidence type="ECO:0000256" key="8">
    <source>
        <dbReference type="SAM" id="Phobius"/>
    </source>
</evidence>
<dbReference type="EMBL" id="JACEFO010003289">
    <property type="protein sequence ID" value="KAF8642591.1"/>
    <property type="molecule type" value="Genomic_DNA"/>
</dbReference>
<dbReference type="PANTHER" id="PTHR14155:SF625">
    <property type="entry name" value="OS02G0248240 PROTEIN"/>
    <property type="match status" value="1"/>
</dbReference>
<accession>A0A834ZWQ9</accession>